<keyword evidence="2" id="KW-0547">Nucleotide-binding</keyword>
<keyword evidence="4" id="KW-0648">Protein biosynthesis</keyword>
<evidence type="ECO:0000313" key="8">
    <source>
        <dbReference type="Proteomes" id="UP000177230"/>
    </source>
</evidence>
<dbReference type="GO" id="GO:0005737">
    <property type="term" value="C:cytoplasm"/>
    <property type="evidence" value="ECO:0007669"/>
    <property type="project" value="InterPro"/>
</dbReference>
<feature type="domain" description="Aspartyl/Glutamyl-tRNA(Gln) amidotransferase subunit B/E catalytic" evidence="6">
    <location>
        <begin position="38"/>
        <end position="476"/>
    </location>
</feature>
<keyword evidence="3" id="KW-0067">ATP-binding</keyword>
<evidence type="ECO:0000256" key="2">
    <source>
        <dbReference type="ARBA" id="ARBA00022741"/>
    </source>
</evidence>
<evidence type="ECO:0000256" key="4">
    <source>
        <dbReference type="ARBA" id="ARBA00022917"/>
    </source>
</evidence>
<proteinExistence type="predicted"/>
<feature type="region of interest" description="Disordered" evidence="5">
    <location>
        <begin position="1"/>
        <end position="22"/>
    </location>
</feature>
<accession>A0A1F5RC69</accession>
<dbReference type="PANTHER" id="PTHR11659">
    <property type="entry name" value="GLUTAMYL-TRNA GLN AMIDOTRANSFERASE SUBUNIT B MITOCHONDRIAL AND PROKARYOTIC PET112-RELATED"/>
    <property type="match status" value="1"/>
</dbReference>
<dbReference type="GO" id="GO:0070681">
    <property type="term" value="P:glutaminyl-tRNAGln biosynthesis via transamidation"/>
    <property type="evidence" value="ECO:0007669"/>
    <property type="project" value="TreeGrafter"/>
</dbReference>
<dbReference type="InterPro" id="IPR017959">
    <property type="entry name" value="Asn/Gln-tRNA_amidoTrfase_suB/E"/>
</dbReference>
<dbReference type="InterPro" id="IPR014746">
    <property type="entry name" value="Gln_synth/guanido_kin_cat_dom"/>
</dbReference>
<dbReference type="SUPFAM" id="SSF55261">
    <property type="entry name" value="GAD domain-like"/>
    <property type="match status" value="1"/>
</dbReference>
<dbReference type="SUPFAM" id="SSF55931">
    <property type="entry name" value="Glutamine synthetase/guanido kinase"/>
    <property type="match status" value="1"/>
</dbReference>
<dbReference type="EMBL" id="MFFM01000034">
    <property type="protein sequence ID" value="OGF12002.1"/>
    <property type="molecule type" value="Genomic_DNA"/>
</dbReference>
<dbReference type="Pfam" id="PF02934">
    <property type="entry name" value="GatB_N"/>
    <property type="match status" value="1"/>
</dbReference>
<organism evidence="7 8">
    <name type="scientific">Candidatus Edwardsbacteria bacterium GWF2_54_11</name>
    <dbReference type="NCBI Taxonomy" id="1817851"/>
    <lineage>
        <taxon>Bacteria</taxon>
        <taxon>Candidatus Edwardsiibacteriota</taxon>
    </lineage>
</organism>
<dbReference type="GO" id="GO:0050567">
    <property type="term" value="F:glutaminyl-tRNA synthase (glutamine-hydrolyzing) activity"/>
    <property type="evidence" value="ECO:0007669"/>
    <property type="project" value="TreeGrafter"/>
</dbReference>
<sequence>MNNRFDPRANYGQTKQSVGYLPRQQATQQTYEAIGFMSGLEVHQQLLTEQKLFCRCPAGIFQKPEEYHAELIRHMRPTLSELGEYDGTALMEFKTRKNIVYHINSRTACTYEVDDTPPFPLNREALDIAIRIALLSKLNIVGEVHITRKQYLDGSIPTGFQRTAIIGVEGEIPLKHKKVRLIQLSLEEDSCREVSDIGHLRVYRTDRLGMPLIETVTYPDMKNPDEVMEACDYIRFLNRSTGMVRTGIGAGREDVNVSCKGGTRVEIKGVSRTKLIPELTHNECFRQWALLKIRDLLKDQVKQQKEWKTRSEPLKPIISKLESRRFKELSNNGSQVMAVNLPGFGGILSHFTQPGKCFASEIADRLKVIACLERPNMACSEDLDPMLADNDWDQVRSLLKSSPDDAQLVFWGPGEDIKTALETIEERCLMAFSGVPNETRKSLPDGTTIFERVLPGADRMYPDTDSKPIPLEDSHIKKLGQDLPTDIIERYRQLKTWGVPEDSHHYLFTHNLYPVIERIIKELGQDPKRTGALFGHYLKYIEGHYQRSPDFSYDRIYDLYKYVTASKLDAEIVKTMLPVVYQYPKMDFGSVLVNLDFKQFSKEEIVSKIPFLKDKYKNIKTSKLPEAEKHWVMGQLRKMAVGNVGLPELMKSI</sequence>
<dbReference type="GO" id="GO:0016740">
    <property type="term" value="F:transferase activity"/>
    <property type="evidence" value="ECO:0007669"/>
    <property type="project" value="UniProtKB-KW"/>
</dbReference>
<evidence type="ECO:0000259" key="6">
    <source>
        <dbReference type="Pfam" id="PF02934"/>
    </source>
</evidence>
<dbReference type="PANTHER" id="PTHR11659:SF2">
    <property type="entry name" value="GLUTAMYL-TRNA(GLN) AMIDOTRANSFERASE SUBUNIT E"/>
    <property type="match status" value="1"/>
</dbReference>
<dbReference type="NCBIfam" id="TIGR00134">
    <property type="entry name" value="gatE_arch"/>
    <property type="match status" value="1"/>
</dbReference>
<dbReference type="Gene3D" id="3.30.1360.30">
    <property type="entry name" value="GAD-like domain"/>
    <property type="match status" value="1"/>
</dbReference>
<gene>
    <name evidence="7" type="ORF">A2024_03170</name>
</gene>
<evidence type="ECO:0000313" key="7">
    <source>
        <dbReference type="EMBL" id="OGF12002.1"/>
    </source>
</evidence>
<evidence type="ECO:0000256" key="5">
    <source>
        <dbReference type="SAM" id="MobiDB-lite"/>
    </source>
</evidence>
<dbReference type="GO" id="GO:0004812">
    <property type="term" value="F:aminoacyl-tRNA ligase activity"/>
    <property type="evidence" value="ECO:0007669"/>
    <property type="project" value="InterPro"/>
</dbReference>
<keyword evidence="7" id="KW-0808">Transferase</keyword>
<dbReference type="InterPro" id="IPR004414">
    <property type="entry name" value="GatE"/>
</dbReference>
<dbReference type="InterPro" id="IPR006075">
    <property type="entry name" value="Asn/Gln-tRNA_Trfase_suB/E_cat"/>
</dbReference>
<dbReference type="Proteomes" id="UP000177230">
    <property type="component" value="Unassembled WGS sequence"/>
</dbReference>
<evidence type="ECO:0000256" key="1">
    <source>
        <dbReference type="ARBA" id="ARBA00022598"/>
    </source>
</evidence>
<name>A0A1F5RC69_9BACT</name>
<dbReference type="GO" id="GO:0006412">
    <property type="term" value="P:translation"/>
    <property type="evidence" value="ECO:0007669"/>
    <property type="project" value="UniProtKB-KW"/>
</dbReference>
<keyword evidence="1" id="KW-0436">Ligase</keyword>
<evidence type="ECO:0000256" key="3">
    <source>
        <dbReference type="ARBA" id="ARBA00022840"/>
    </source>
</evidence>
<protein>
    <submittedName>
        <fullName evidence="7">Glutamyl-tRNA(Gln) amidotransferase subunit E</fullName>
    </submittedName>
</protein>
<comment type="caution">
    <text evidence="7">The sequence shown here is derived from an EMBL/GenBank/DDBJ whole genome shotgun (WGS) entry which is preliminary data.</text>
</comment>
<reference evidence="7 8" key="1">
    <citation type="journal article" date="2016" name="Nat. Commun.">
        <title>Thousands of microbial genomes shed light on interconnected biogeochemical processes in an aquifer system.</title>
        <authorList>
            <person name="Anantharaman K."/>
            <person name="Brown C.T."/>
            <person name="Hug L.A."/>
            <person name="Sharon I."/>
            <person name="Castelle C.J."/>
            <person name="Probst A.J."/>
            <person name="Thomas B.C."/>
            <person name="Singh A."/>
            <person name="Wilkins M.J."/>
            <person name="Karaoz U."/>
            <person name="Brodie E.L."/>
            <person name="Williams K.H."/>
            <person name="Hubbard S.S."/>
            <person name="Banfield J.F."/>
        </authorList>
    </citation>
    <scope>NUCLEOTIDE SEQUENCE [LARGE SCALE GENOMIC DNA]</scope>
</reference>
<dbReference type="GO" id="GO:0005524">
    <property type="term" value="F:ATP binding"/>
    <property type="evidence" value="ECO:0007669"/>
    <property type="project" value="UniProtKB-KW"/>
</dbReference>
<dbReference type="AlphaFoldDB" id="A0A1F5RC69"/>
<dbReference type="InterPro" id="IPR004115">
    <property type="entry name" value="GAD-like_sf"/>
</dbReference>